<evidence type="ECO:0000313" key="1">
    <source>
        <dbReference type="EMBL" id="KIJ98123.1"/>
    </source>
</evidence>
<accession>A0A0C9X9M7</accession>
<keyword evidence="2" id="KW-1185">Reference proteome</keyword>
<sequence length="66" mass="7425">MNIGDHERFFWAKDDENSIGGFGACQNRWCYLVHHQIAINCARGGTRPITYRIASSANSREKGLSP</sequence>
<protein>
    <submittedName>
        <fullName evidence="1">Uncharacterized protein</fullName>
    </submittedName>
</protein>
<reference evidence="2" key="2">
    <citation type="submission" date="2015-01" db="EMBL/GenBank/DDBJ databases">
        <title>Evolutionary Origins and Diversification of the Mycorrhizal Mutualists.</title>
        <authorList>
            <consortium name="DOE Joint Genome Institute"/>
            <consortium name="Mycorrhizal Genomics Consortium"/>
            <person name="Kohler A."/>
            <person name="Kuo A."/>
            <person name="Nagy L.G."/>
            <person name="Floudas D."/>
            <person name="Copeland A."/>
            <person name="Barry K.W."/>
            <person name="Cichocki N."/>
            <person name="Veneault-Fourrey C."/>
            <person name="LaButti K."/>
            <person name="Lindquist E.A."/>
            <person name="Lipzen A."/>
            <person name="Lundell T."/>
            <person name="Morin E."/>
            <person name="Murat C."/>
            <person name="Riley R."/>
            <person name="Ohm R."/>
            <person name="Sun H."/>
            <person name="Tunlid A."/>
            <person name="Henrissat B."/>
            <person name="Grigoriev I.V."/>
            <person name="Hibbett D.S."/>
            <person name="Martin F."/>
        </authorList>
    </citation>
    <scope>NUCLEOTIDE SEQUENCE [LARGE SCALE GENOMIC DNA]</scope>
    <source>
        <strain evidence="2">LaAM-08-1</strain>
    </source>
</reference>
<dbReference type="AlphaFoldDB" id="A0A0C9X9M7"/>
<dbReference type="EMBL" id="KN838676">
    <property type="protein sequence ID" value="KIJ98123.1"/>
    <property type="molecule type" value="Genomic_DNA"/>
</dbReference>
<dbReference type="Proteomes" id="UP000054477">
    <property type="component" value="Unassembled WGS sequence"/>
</dbReference>
<reference evidence="1 2" key="1">
    <citation type="submission" date="2014-04" db="EMBL/GenBank/DDBJ databases">
        <authorList>
            <consortium name="DOE Joint Genome Institute"/>
            <person name="Kuo A."/>
            <person name="Kohler A."/>
            <person name="Nagy L.G."/>
            <person name="Floudas D."/>
            <person name="Copeland A."/>
            <person name="Barry K.W."/>
            <person name="Cichocki N."/>
            <person name="Veneault-Fourrey C."/>
            <person name="LaButti K."/>
            <person name="Lindquist E.A."/>
            <person name="Lipzen A."/>
            <person name="Lundell T."/>
            <person name="Morin E."/>
            <person name="Murat C."/>
            <person name="Sun H."/>
            <person name="Tunlid A."/>
            <person name="Henrissat B."/>
            <person name="Grigoriev I.V."/>
            <person name="Hibbett D.S."/>
            <person name="Martin F."/>
            <person name="Nordberg H.P."/>
            <person name="Cantor M.N."/>
            <person name="Hua S.X."/>
        </authorList>
    </citation>
    <scope>NUCLEOTIDE SEQUENCE [LARGE SCALE GENOMIC DNA]</scope>
    <source>
        <strain evidence="1 2">LaAM-08-1</strain>
    </source>
</reference>
<dbReference type="HOGENOM" id="CLU_2831545_0_0_1"/>
<organism evidence="1 2">
    <name type="scientific">Laccaria amethystina LaAM-08-1</name>
    <dbReference type="NCBI Taxonomy" id="1095629"/>
    <lineage>
        <taxon>Eukaryota</taxon>
        <taxon>Fungi</taxon>
        <taxon>Dikarya</taxon>
        <taxon>Basidiomycota</taxon>
        <taxon>Agaricomycotina</taxon>
        <taxon>Agaricomycetes</taxon>
        <taxon>Agaricomycetidae</taxon>
        <taxon>Agaricales</taxon>
        <taxon>Agaricineae</taxon>
        <taxon>Hydnangiaceae</taxon>
        <taxon>Laccaria</taxon>
    </lineage>
</organism>
<gene>
    <name evidence="1" type="ORF">K443DRAFT_681001</name>
</gene>
<name>A0A0C9X9M7_9AGAR</name>
<proteinExistence type="predicted"/>
<evidence type="ECO:0000313" key="2">
    <source>
        <dbReference type="Proteomes" id="UP000054477"/>
    </source>
</evidence>